<dbReference type="RefSeq" id="WP_084447266.1">
    <property type="nucleotide sequence ID" value="NZ_FWWW01000091.1"/>
</dbReference>
<evidence type="ECO:0000313" key="1">
    <source>
        <dbReference type="EMBL" id="SMB99453.1"/>
    </source>
</evidence>
<protein>
    <submittedName>
        <fullName evidence="1">Uncharacterized protein</fullName>
    </submittedName>
</protein>
<reference evidence="1" key="1">
    <citation type="submission" date="2017-04" db="EMBL/GenBank/DDBJ databases">
        <authorList>
            <person name="Afonso C.L."/>
            <person name="Miller P.J."/>
            <person name="Scott M.A."/>
            <person name="Spackman E."/>
            <person name="Goraichik I."/>
            <person name="Dimitrov K.M."/>
            <person name="Suarez D.L."/>
            <person name="Swayne D.E."/>
        </authorList>
    </citation>
    <scope>NUCLEOTIDE SEQUENCE [LARGE SCALE GENOMIC DNA]</scope>
    <source>
        <strain evidence="1">DSM 11622</strain>
    </source>
</reference>
<proteinExistence type="predicted"/>
<dbReference type="Proteomes" id="UP000192266">
    <property type="component" value="Unassembled WGS sequence"/>
</dbReference>
<organism evidence="1 2">
    <name type="scientific">Hymenobacter roseosalivarius DSM 11622</name>
    <dbReference type="NCBI Taxonomy" id="645990"/>
    <lineage>
        <taxon>Bacteria</taxon>
        <taxon>Pseudomonadati</taxon>
        <taxon>Bacteroidota</taxon>
        <taxon>Cytophagia</taxon>
        <taxon>Cytophagales</taxon>
        <taxon>Hymenobacteraceae</taxon>
        <taxon>Hymenobacter</taxon>
    </lineage>
</organism>
<gene>
    <name evidence="1" type="ORF">SAMN00120144_0201</name>
</gene>
<accession>A0A1W1W1S0</accession>
<name>A0A1W1W1S0_9BACT</name>
<dbReference type="EMBL" id="FWWW01000091">
    <property type="protein sequence ID" value="SMB99453.1"/>
    <property type="molecule type" value="Genomic_DNA"/>
</dbReference>
<dbReference type="STRING" id="645990.SAMN00120144_0201"/>
<sequence length="74" mass="7982">MITAPLLSARSRRWPLLGLALWLLATTPTLAGGGWTRKKKKGYAKVGLTTVSTDKYHPLTGGHHHYFPVSAAGV</sequence>
<keyword evidence="2" id="KW-1185">Reference proteome</keyword>
<dbReference type="AlphaFoldDB" id="A0A1W1W1S0"/>
<evidence type="ECO:0000313" key="2">
    <source>
        <dbReference type="Proteomes" id="UP000192266"/>
    </source>
</evidence>